<dbReference type="InParanoid" id="W4K3S7"/>
<sequence length="54" mass="5937">MFDSCAQQHRADLKPQEDAGERLGTSPDRRTNSRIDGPQVPDVKLRRAVGSTGD</sequence>
<keyword evidence="3" id="KW-1185">Reference proteome</keyword>
<dbReference type="EMBL" id="KI925459">
    <property type="protein sequence ID" value="ETW80488.1"/>
    <property type="molecule type" value="Genomic_DNA"/>
</dbReference>
<accession>W4K3S7</accession>
<evidence type="ECO:0000256" key="1">
    <source>
        <dbReference type="SAM" id="MobiDB-lite"/>
    </source>
</evidence>
<dbReference type="KEGG" id="hir:HETIRDRAFT_320089"/>
<dbReference type="GeneID" id="20670642"/>
<evidence type="ECO:0000313" key="3">
    <source>
        <dbReference type="Proteomes" id="UP000030671"/>
    </source>
</evidence>
<gene>
    <name evidence="2" type="ORF">HETIRDRAFT_320089</name>
</gene>
<dbReference type="RefSeq" id="XP_009547228.1">
    <property type="nucleotide sequence ID" value="XM_009548933.1"/>
</dbReference>
<evidence type="ECO:0000313" key="2">
    <source>
        <dbReference type="EMBL" id="ETW80488.1"/>
    </source>
</evidence>
<organism evidence="2 3">
    <name type="scientific">Heterobasidion irregulare (strain TC 32-1)</name>
    <dbReference type="NCBI Taxonomy" id="747525"/>
    <lineage>
        <taxon>Eukaryota</taxon>
        <taxon>Fungi</taxon>
        <taxon>Dikarya</taxon>
        <taxon>Basidiomycota</taxon>
        <taxon>Agaricomycotina</taxon>
        <taxon>Agaricomycetes</taxon>
        <taxon>Russulales</taxon>
        <taxon>Bondarzewiaceae</taxon>
        <taxon>Heterobasidion</taxon>
        <taxon>Heterobasidion annosum species complex</taxon>
    </lineage>
</organism>
<feature type="compositionally biased region" description="Basic and acidic residues" evidence="1">
    <location>
        <begin position="9"/>
        <end position="33"/>
    </location>
</feature>
<name>W4K3S7_HETIT</name>
<dbReference type="OrthoDB" id="100006at2759"/>
<reference evidence="2 3" key="1">
    <citation type="journal article" date="2012" name="New Phytol.">
        <title>Insight into trade-off between wood decay and parasitism from the genome of a fungal forest pathogen.</title>
        <authorList>
            <person name="Olson A."/>
            <person name="Aerts A."/>
            <person name="Asiegbu F."/>
            <person name="Belbahri L."/>
            <person name="Bouzid O."/>
            <person name="Broberg A."/>
            <person name="Canback B."/>
            <person name="Coutinho P.M."/>
            <person name="Cullen D."/>
            <person name="Dalman K."/>
            <person name="Deflorio G."/>
            <person name="van Diepen L.T."/>
            <person name="Dunand C."/>
            <person name="Duplessis S."/>
            <person name="Durling M."/>
            <person name="Gonthier P."/>
            <person name="Grimwood J."/>
            <person name="Fossdal C.G."/>
            <person name="Hansson D."/>
            <person name="Henrissat B."/>
            <person name="Hietala A."/>
            <person name="Himmelstrand K."/>
            <person name="Hoffmeister D."/>
            <person name="Hogberg N."/>
            <person name="James T.Y."/>
            <person name="Karlsson M."/>
            <person name="Kohler A."/>
            <person name="Kues U."/>
            <person name="Lee Y.H."/>
            <person name="Lin Y.C."/>
            <person name="Lind M."/>
            <person name="Lindquist E."/>
            <person name="Lombard V."/>
            <person name="Lucas S."/>
            <person name="Lunden K."/>
            <person name="Morin E."/>
            <person name="Murat C."/>
            <person name="Park J."/>
            <person name="Raffaello T."/>
            <person name="Rouze P."/>
            <person name="Salamov A."/>
            <person name="Schmutz J."/>
            <person name="Solheim H."/>
            <person name="Stahlberg J."/>
            <person name="Velez H."/>
            <person name="de Vries R.P."/>
            <person name="Wiebenga A."/>
            <person name="Woodward S."/>
            <person name="Yakovlev I."/>
            <person name="Garbelotto M."/>
            <person name="Martin F."/>
            <person name="Grigoriev I.V."/>
            <person name="Stenlid J."/>
        </authorList>
    </citation>
    <scope>NUCLEOTIDE SEQUENCE [LARGE SCALE GENOMIC DNA]</scope>
    <source>
        <strain evidence="2 3">TC 32-1</strain>
    </source>
</reference>
<dbReference type="HOGENOM" id="CLU_3050577_0_0_1"/>
<proteinExistence type="predicted"/>
<feature type="region of interest" description="Disordered" evidence="1">
    <location>
        <begin position="1"/>
        <end position="54"/>
    </location>
</feature>
<dbReference type="Proteomes" id="UP000030671">
    <property type="component" value="Unassembled WGS sequence"/>
</dbReference>
<protein>
    <submittedName>
        <fullName evidence="2">Uncharacterized protein</fullName>
    </submittedName>
</protein>
<dbReference type="AlphaFoldDB" id="W4K3S7"/>